<reference evidence="1 2" key="1">
    <citation type="submission" date="2020-08" db="EMBL/GenBank/DDBJ databases">
        <title>Plant Genome Project.</title>
        <authorList>
            <person name="Zhang R.-G."/>
        </authorList>
    </citation>
    <scope>NUCLEOTIDE SEQUENCE [LARGE SCALE GENOMIC DNA]</scope>
    <source>
        <strain evidence="1">WSP0</strain>
        <tissue evidence="1">Leaf</tissue>
    </source>
</reference>
<dbReference type="Proteomes" id="UP000823749">
    <property type="component" value="Chromosome 6"/>
</dbReference>
<protein>
    <submittedName>
        <fullName evidence="1">Uncharacterized protein</fullName>
    </submittedName>
</protein>
<sequence>MAPQSPITRYLHCPTPSRAGPNSPVWNYIPRMKRLPGTGDTQFLLLREGVESPPDWFIKGGVPQNLVEEYNHMASSGQASFTKELIQAWDSLPLRHLQFHRLPNDLPTHTHQLRKDIELILPSGVHHAEVISARGFGQLRITAEQLIMYDQPSYRLSVATFDALDQSQGQGLGPAFLPTAEEEDPIFDNAATRPPTRRPITILWWNCKGATRMSFYKYFLDTVTLH</sequence>
<organism evidence="1 2">
    <name type="scientific">Rhododendron griersonianum</name>
    <dbReference type="NCBI Taxonomy" id="479676"/>
    <lineage>
        <taxon>Eukaryota</taxon>
        <taxon>Viridiplantae</taxon>
        <taxon>Streptophyta</taxon>
        <taxon>Embryophyta</taxon>
        <taxon>Tracheophyta</taxon>
        <taxon>Spermatophyta</taxon>
        <taxon>Magnoliopsida</taxon>
        <taxon>eudicotyledons</taxon>
        <taxon>Gunneridae</taxon>
        <taxon>Pentapetalae</taxon>
        <taxon>asterids</taxon>
        <taxon>Ericales</taxon>
        <taxon>Ericaceae</taxon>
        <taxon>Ericoideae</taxon>
        <taxon>Rhodoreae</taxon>
        <taxon>Rhododendron</taxon>
    </lineage>
</organism>
<accession>A0AAV6JVA0</accession>
<dbReference type="AlphaFoldDB" id="A0AAV6JVA0"/>
<proteinExistence type="predicted"/>
<evidence type="ECO:0000313" key="2">
    <source>
        <dbReference type="Proteomes" id="UP000823749"/>
    </source>
</evidence>
<gene>
    <name evidence="1" type="ORF">RHGRI_016752</name>
</gene>
<name>A0AAV6JVA0_9ERIC</name>
<comment type="caution">
    <text evidence="1">The sequence shown here is derived from an EMBL/GenBank/DDBJ whole genome shotgun (WGS) entry which is preliminary data.</text>
</comment>
<evidence type="ECO:0000313" key="1">
    <source>
        <dbReference type="EMBL" id="KAG5544107.1"/>
    </source>
</evidence>
<keyword evidence="2" id="KW-1185">Reference proteome</keyword>
<dbReference type="EMBL" id="JACTNZ010000006">
    <property type="protein sequence ID" value="KAG5544107.1"/>
    <property type="molecule type" value="Genomic_DNA"/>
</dbReference>